<dbReference type="RefSeq" id="XP_007331536.1">
    <property type="nucleotide sequence ID" value="XM_007331474.1"/>
</dbReference>
<name>K5XSB0_AGABU</name>
<proteinExistence type="predicted"/>
<dbReference type="InterPro" id="IPR002575">
    <property type="entry name" value="Aminoglycoside_PTrfase"/>
</dbReference>
<dbReference type="SUPFAM" id="SSF56112">
    <property type="entry name" value="Protein kinase-like (PK-like)"/>
    <property type="match status" value="1"/>
</dbReference>
<protein>
    <recommendedName>
        <fullName evidence="1">Aminoglycoside phosphotransferase domain-containing protein</fullName>
    </recommendedName>
</protein>
<feature type="domain" description="Aminoglycoside phosphotransferase" evidence="1">
    <location>
        <begin position="133"/>
        <end position="202"/>
    </location>
</feature>
<dbReference type="Pfam" id="PF01636">
    <property type="entry name" value="APH"/>
    <property type="match status" value="1"/>
</dbReference>
<dbReference type="eggNOG" id="ENOG502S0H8">
    <property type="taxonomic scope" value="Eukaryota"/>
</dbReference>
<evidence type="ECO:0000259" key="1">
    <source>
        <dbReference type="Pfam" id="PF01636"/>
    </source>
</evidence>
<reference evidence="3" key="1">
    <citation type="journal article" date="2012" name="Proc. Natl. Acad. Sci. U.S.A.">
        <title>Genome sequence of the button mushroom Agaricus bisporus reveals mechanisms governing adaptation to a humic-rich ecological niche.</title>
        <authorList>
            <person name="Morin E."/>
            <person name="Kohler A."/>
            <person name="Baker A.R."/>
            <person name="Foulongne-Oriol M."/>
            <person name="Lombard V."/>
            <person name="Nagy L.G."/>
            <person name="Ohm R.A."/>
            <person name="Patyshakuliyeva A."/>
            <person name="Brun A."/>
            <person name="Aerts A.L."/>
            <person name="Bailey A.M."/>
            <person name="Billette C."/>
            <person name="Coutinho P.M."/>
            <person name="Deakin G."/>
            <person name="Doddapaneni H."/>
            <person name="Floudas D."/>
            <person name="Grimwood J."/>
            <person name="Hilden K."/>
            <person name="Kuees U."/>
            <person name="LaButti K.M."/>
            <person name="Lapidus A."/>
            <person name="Lindquist E.A."/>
            <person name="Lucas S.M."/>
            <person name="Murat C."/>
            <person name="Riley R.W."/>
            <person name="Salamov A.A."/>
            <person name="Schmutz J."/>
            <person name="Subramanian V."/>
            <person name="Woesten H.A.B."/>
            <person name="Xu J."/>
            <person name="Eastwood D.C."/>
            <person name="Foster G.D."/>
            <person name="Sonnenberg A.S."/>
            <person name="Cullen D."/>
            <person name="de Vries R.P."/>
            <person name="Lundell T."/>
            <person name="Hibbett D.S."/>
            <person name="Henrissat B."/>
            <person name="Burton K.S."/>
            <person name="Kerrigan R.W."/>
            <person name="Challen M.P."/>
            <person name="Grigoriev I.V."/>
            <person name="Martin F."/>
        </authorList>
    </citation>
    <scope>NUCLEOTIDE SEQUENCE [LARGE SCALE GENOMIC DNA]</scope>
    <source>
        <strain evidence="3">JB137-S8 / ATCC MYA-4627 / FGSC 10392</strain>
    </source>
</reference>
<dbReference type="OMA" id="VPGPAFC"/>
<dbReference type="HOGENOM" id="CLU_038193_1_1_1"/>
<dbReference type="OrthoDB" id="5598852at2759"/>
<evidence type="ECO:0000313" key="3">
    <source>
        <dbReference type="Proteomes" id="UP000008493"/>
    </source>
</evidence>
<dbReference type="InterPro" id="IPR011009">
    <property type="entry name" value="Kinase-like_dom_sf"/>
</dbReference>
<dbReference type="KEGG" id="abp:AGABI1DRAFT76848"/>
<dbReference type="Proteomes" id="UP000008493">
    <property type="component" value="Unassembled WGS sequence"/>
</dbReference>
<organism evidence="2 3">
    <name type="scientific">Agaricus bisporus var. burnettii (strain JB137-S8 / ATCC MYA-4627 / FGSC 10392)</name>
    <name type="common">White button mushroom</name>
    <dbReference type="NCBI Taxonomy" id="597362"/>
    <lineage>
        <taxon>Eukaryota</taxon>
        <taxon>Fungi</taxon>
        <taxon>Dikarya</taxon>
        <taxon>Basidiomycota</taxon>
        <taxon>Agaricomycotina</taxon>
        <taxon>Agaricomycetes</taxon>
        <taxon>Agaricomycetidae</taxon>
        <taxon>Agaricales</taxon>
        <taxon>Agaricineae</taxon>
        <taxon>Agaricaceae</taxon>
        <taxon>Agaricus</taxon>
    </lineage>
</organism>
<dbReference type="EMBL" id="JH971394">
    <property type="protein sequence ID" value="EKM77825.1"/>
    <property type="molecule type" value="Genomic_DNA"/>
</dbReference>
<keyword evidence="3" id="KW-1185">Reference proteome</keyword>
<dbReference type="GeneID" id="18831370"/>
<evidence type="ECO:0000313" key="2">
    <source>
        <dbReference type="EMBL" id="EKM77825.1"/>
    </source>
</evidence>
<sequence length="301" mass="33894">MEANLAELAKFQISKFFKKTPATQQQCNLEAEKITGMSVHTTSLQGGDSYTVVSRDETCVVQFRAGYAALDIAFLGCIEEAYDGFTPRHKFVGKLGELHVYTMGNIGGAWNKSPKRMPCPSRDSLLSEYLSELTQLRTGLPERFRPTLKYLISMLPSLLAANWPLVPNHTDLLENNIHVSKETGHLMGICDWKDTTIGPFGMSLGGLETMLGKRTMSRGWCYHPKQQELRDMFWETLYQTMGGVSEEQKTLIDVARLVGFFLDNGFEWNLDEVKVPASEGNDDLCYLEAVTLTLWAQTDKR</sequence>
<gene>
    <name evidence="2" type="ORF">AGABI1DRAFT_76848</name>
</gene>
<accession>K5XSB0</accession>
<dbReference type="InParanoid" id="K5XSB0"/>
<dbReference type="AlphaFoldDB" id="K5XSB0"/>
<dbReference type="STRING" id="597362.K5XSB0"/>